<reference evidence="1 3" key="2">
    <citation type="journal article" date="2011" name="PLoS Biol.">
        <title>Modernizing reference genome assemblies.</title>
        <authorList>
            <person name="Church D.M."/>
            <person name="Schneider V.A."/>
            <person name="Graves T."/>
            <person name="Auger K."/>
            <person name="Cunningham F."/>
            <person name="Bouk N."/>
            <person name="Chen H.C."/>
            <person name="Agarwala R."/>
            <person name="McLaren W.M."/>
            <person name="Ritchie G.R."/>
            <person name="Albracht D."/>
            <person name="Kremitzki M."/>
            <person name="Rock S."/>
            <person name="Kotkiewicz H."/>
            <person name="Kremitzki C."/>
            <person name="Wollam A."/>
            <person name="Trani L."/>
            <person name="Fulton L."/>
            <person name="Fulton R."/>
            <person name="Matthews L."/>
            <person name="Whitehead S."/>
            <person name="Chow W."/>
            <person name="Torrance J."/>
            <person name="Dunn M."/>
            <person name="Harden G."/>
            <person name="Threadgold G."/>
            <person name="Wood J."/>
            <person name="Collins J."/>
            <person name="Heath P."/>
            <person name="Griffiths G."/>
            <person name="Pelan S."/>
            <person name="Grafham D."/>
            <person name="Eichler E.E."/>
            <person name="Weinstock G."/>
            <person name="Mardis E.R."/>
            <person name="Wilson R.K."/>
            <person name="Howe K."/>
            <person name="Flicek P."/>
            <person name="Hubbard T."/>
        </authorList>
    </citation>
    <scope>NUCLEOTIDE SEQUENCE [LARGE SCALE GENOMIC DNA]</scope>
    <source>
        <strain evidence="1 3">C57BL/6J</strain>
    </source>
</reference>
<dbReference type="InParanoid" id="A0A0G2JEK3"/>
<dbReference type="VEuPathDB" id="HostDB:ENSMUSG00000076913"/>
<dbReference type="GeneTree" id="ENSGT00860000136090"/>
<sequence length="20" mass="2110">ATSSGQKLVFGQGTILKVYL</sequence>
<feature type="non-terminal residue" evidence="1">
    <location>
        <position position="20"/>
    </location>
</feature>
<accession>A0A0G2JEK3</accession>
<dbReference type="Proteomes" id="UP000000589">
    <property type="component" value="Chromosome 14"/>
</dbReference>
<dbReference type="Bgee" id="ENSMUSG00000076913">
    <property type="expression patterns" value="Expressed in spleen and 9 other cell types or tissues"/>
</dbReference>
<organism evidence="1 3">
    <name type="scientific">Mus musculus</name>
    <name type="common">Mouse</name>
    <dbReference type="NCBI Taxonomy" id="10090"/>
    <lineage>
        <taxon>Eukaryota</taxon>
        <taxon>Metazoa</taxon>
        <taxon>Chordata</taxon>
        <taxon>Craniata</taxon>
        <taxon>Vertebrata</taxon>
        <taxon>Euteleostomi</taxon>
        <taxon>Mammalia</taxon>
        <taxon>Eutheria</taxon>
        <taxon>Euarchontoglires</taxon>
        <taxon>Glires</taxon>
        <taxon>Rodentia</taxon>
        <taxon>Myomorpha</taxon>
        <taxon>Muroidea</taxon>
        <taxon>Muridae</taxon>
        <taxon>Murinae</taxon>
        <taxon>Mus</taxon>
        <taxon>Mus</taxon>
    </lineage>
</organism>
<feature type="non-terminal residue" evidence="1">
    <location>
        <position position="1"/>
    </location>
</feature>
<reference evidence="1" key="3">
    <citation type="submission" date="2025-08" db="UniProtKB">
        <authorList>
            <consortium name="Ensembl"/>
        </authorList>
    </citation>
    <scope>IDENTIFICATION</scope>
    <source>
        <strain evidence="1">C57BL/6J</strain>
    </source>
</reference>
<keyword evidence="3" id="KW-1185">Reference proteome</keyword>
<gene>
    <name evidence="1 2" type="primary">Traj16</name>
</gene>
<protein>
    <submittedName>
        <fullName evidence="1">T cell receptor alpha joining 16</fullName>
    </submittedName>
</protein>
<proteinExistence type="predicted"/>
<evidence type="ECO:0000313" key="3">
    <source>
        <dbReference type="Proteomes" id="UP000000589"/>
    </source>
</evidence>
<dbReference type="MGI" id="MGI:4439580">
    <property type="gene designation" value="Traj16"/>
</dbReference>
<dbReference type="Ensembl" id="ENSMUST00000103725.2">
    <property type="protein sequence ID" value="ENSMUSP00000142804.2"/>
    <property type="gene ID" value="ENSMUSG00000076913.2"/>
</dbReference>
<evidence type="ECO:0000313" key="1">
    <source>
        <dbReference type="Ensembl" id="ENSMUSP00000142804.2"/>
    </source>
</evidence>
<evidence type="ECO:0000313" key="2">
    <source>
        <dbReference type="MGI" id="MGI:4439580"/>
    </source>
</evidence>
<dbReference type="AGR" id="MGI:4439580"/>
<reference evidence="1 3" key="1">
    <citation type="journal article" date="2009" name="PLoS Biol.">
        <title>Lineage-specific biology revealed by a finished genome assembly of the mouse.</title>
        <authorList>
            <consortium name="Mouse Genome Sequencing Consortium"/>
            <person name="Church D.M."/>
            <person name="Goodstadt L."/>
            <person name="Hillier L.W."/>
            <person name="Zody M.C."/>
            <person name="Goldstein S."/>
            <person name="She X."/>
            <person name="Bult C.J."/>
            <person name="Agarwala R."/>
            <person name="Cherry J.L."/>
            <person name="DiCuccio M."/>
            <person name="Hlavina W."/>
            <person name="Kapustin Y."/>
            <person name="Meric P."/>
            <person name="Maglott D."/>
            <person name="Birtle Z."/>
            <person name="Marques A.C."/>
            <person name="Graves T."/>
            <person name="Zhou S."/>
            <person name="Teague B."/>
            <person name="Potamousis K."/>
            <person name="Churas C."/>
            <person name="Place M."/>
            <person name="Herschleb J."/>
            <person name="Runnheim R."/>
            <person name="Forrest D."/>
            <person name="Amos-Landgraf J."/>
            <person name="Schwartz D.C."/>
            <person name="Cheng Z."/>
            <person name="Lindblad-Toh K."/>
            <person name="Eichler E.E."/>
            <person name="Ponting C.P."/>
        </authorList>
    </citation>
    <scope>NUCLEOTIDE SEQUENCE [LARGE SCALE GENOMIC DNA]</scope>
    <source>
        <strain evidence="1 3">C57BL/6J</strain>
    </source>
</reference>
<reference evidence="1" key="4">
    <citation type="submission" date="2025-09" db="UniProtKB">
        <authorList>
            <consortium name="Ensembl"/>
        </authorList>
    </citation>
    <scope>IDENTIFICATION</scope>
    <source>
        <strain evidence="1">C57BL/6J</strain>
    </source>
</reference>
<name>A0A0G2JEK3_MOUSE</name>
<dbReference type="AlphaFoldDB" id="A0A0G2JEK3"/>